<feature type="domain" description="Vacuolar protein sorting-associated protein 54 N-terminal" evidence="5">
    <location>
        <begin position="10"/>
        <end position="235"/>
    </location>
</feature>
<dbReference type="InterPro" id="IPR040047">
    <property type="entry name" value="VPS50"/>
</dbReference>
<evidence type="ECO:0000259" key="5">
    <source>
        <dbReference type="Pfam" id="PF10475"/>
    </source>
</evidence>
<sequence>MLWVTMKKWGMQLVMELEQDLKVANVICMNGRRHISSSKNEVSRDLVVNVKSKKKQALLDVLPVLTELRHAQDMQMELETFVEKENYFQAFQLLPEYLQILENYSGLSAVQEMGRGIEAWLARTIRKLDNHLLGVCQTFSEESYLTVIDAFALMGDIGGMAEKMQSFFLQEVLSRTHIVLKEMLEEEVGNNTQRNRFTYSDLCVQVPESKLRSCLLKTLESIFSLMRSYYAIMSFCPEAKNNTSKSPSGTSADTGRSHSSAVVNQDDVAATKSDRMPSSVSNPDASTSGTDAPFYQLRTDATKLVKYTFERGRRNLWQLATSRLY</sequence>
<keyword evidence="1" id="KW-0813">Transport</keyword>
<organism evidence="6 7">
    <name type="scientific">Triticum turgidum subsp. durum</name>
    <name type="common">Durum wheat</name>
    <name type="synonym">Triticum durum</name>
    <dbReference type="NCBI Taxonomy" id="4567"/>
    <lineage>
        <taxon>Eukaryota</taxon>
        <taxon>Viridiplantae</taxon>
        <taxon>Streptophyta</taxon>
        <taxon>Embryophyta</taxon>
        <taxon>Tracheophyta</taxon>
        <taxon>Spermatophyta</taxon>
        <taxon>Magnoliopsida</taxon>
        <taxon>Liliopsida</taxon>
        <taxon>Poales</taxon>
        <taxon>Poaceae</taxon>
        <taxon>BOP clade</taxon>
        <taxon>Pooideae</taxon>
        <taxon>Triticodae</taxon>
        <taxon>Triticeae</taxon>
        <taxon>Triticinae</taxon>
        <taxon>Triticum</taxon>
    </lineage>
</organism>
<gene>
    <name evidence="6" type="ORF">TRITD_1Bv1G128360</name>
</gene>
<dbReference type="PANTHER" id="PTHR13258">
    <property type="entry name" value="SYNDETIN"/>
    <property type="match status" value="1"/>
</dbReference>
<feature type="compositionally biased region" description="Polar residues" evidence="4">
    <location>
        <begin position="241"/>
        <end position="263"/>
    </location>
</feature>
<keyword evidence="7" id="KW-1185">Reference proteome</keyword>
<evidence type="ECO:0000256" key="2">
    <source>
        <dbReference type="ARBA" id="ARBA00022927"/>
    </source>
</evidence>
<evidence type="ECO:0000313" key="7">
    <source>
        <dbReference type="Proteomes" id="UP000324705"/>
    </source>
</evidence>
<feature type="region of interest" description="Disordered" evidence="4">
    <location>
        <begin position="241"/>
        <end position="292"/>
    </location>
</feature>
<dbReference type="GO" id="GO:0015031">
    <property type="term" value="P:protein transport"/>
    <property type="evidence" value="ECO:0007669"/>
    <property type="project" value="UniProtKB-KW"/>
</dbReference>
<keyword evidence="3" id="KW-0175">Coiled coil</keyword>
<protein>
    <recommendedName>
        <fullName evidence="5">Vacuolar protein sorting-associated protein 54 N-terminal domain-containing protein</fullName>
    </recommendedName>
</protein>
<dbReference type="GO" id="GO:1990745">
    <property type="term" value="C:EARP complex"/>
    <property type="evidence" value="ECO:0007669"/>
    <property type="project" value="InterPro"/>
</dbReference>
<dbReference type="GO" id="GO:0005829">
    <property type="term" value="C:cytosol"/>
    <property type="evidence" value="ECO:0007669"/>
    <property type="project" value="GOC"/>
</dbReference>
<dbReference type="GO" id="GO:0000149">
    <property type="term" value="F:SNARE binding"/>
    <property type="evidence" value="ECO:0007669"/>
    <property type="project" value="TreeGrafter"/>
</dbReference>
<feature type="compositionally biased region" description="Polar residues" evidence="4">
    <location>
        <begin position="276"/>
        <end position="290"/>
    </location>
</feature>
<accession>A0A9R0QUL2</accession>
<reference evidence="6 7" key="1">
    <citation type="submission" date="2017-09" db="EMBL/GenBank/DDBJ databases">
        <authorList>
            <consortium name="International Durum Wheat Genome Sequencing Consortium (IDWGSC)"/>
            <person name="Milanesi L."/>
        </authorList>
    </citation>
    <scope>NUCLEOTIDE SEQUENCE [LARGE SCALE GENOMIC DNA]</scope>
    <source>
        <strain evidence="7">cv. Svevo</strain>
    </source>
</reference>
<keyword evidence="2" id="KW-0653">Protein transport</keyword>
<dbReference type="InterPro" id="IPR019515">
    <property type="entry name" value="VPS54_N"/>
</dbReference>
<dbReference type="GO" id="GO:0032456">
    <property type="term" value="P:endocytic recycling"/>
    <property type="evidence" value="ECO:0007669"/>
    <property type="project" value="InterPro"/>
</dbReference>
<dbReference type="PANTHER" id="PTHR13258:SF0">
    <property type="entry name" value="SYNDETIN"/>
    <property type="match status" value="1"/>
</dbReference>
<evidence type="ECO:0000256" key="4">
    <source>
        <dbReference type="SAM" id="MobiDB-lite"/>
    </source>
</evidence>
<dbReference type="Proteomes" id="UP000324705">
    <property type="component" value="Chromosome 1B"/>
</dbReference>
<dbReference type="AlphaFoldDB" id="A0A9R0QUL2"/>
<dbReference type="Pfam" id="PF10475">
    <property type="entry name" value="Vps54_N"/>
    <property type="match status" value="1"/>
</dbReference>
<evidence type="ECO:0000256" key="3">
    <source>
        <dbReference type="ARBA" id="ARBA00023054"/>
    </source>
</evidence>
<name>A0A9R0QUL2_TRITD</name>
<evidence type="ECO:0000256" key="1">
    <source>
        <dbReference type="ARBA" id="ARBA00022448"/>
    </source>
</evidence>
<evidence type="ECO:0000313" key="6">
    <source>
        <dbReference type="EMBL" id="VAH17849.1"/>
    </source>
</evidence>
<dbReference type="EMBL" id="LT934112">
    <property type="protein sequence ID" value="VAH17849.1"/>
    <property type="molecule type" value="Genomic_DNA"/>
</dbReference>
<dbReference type="Gramene" id="TRITD1Bv1G128360.7">
    <property type="protein sequence ID" value="TRITD1Bv1G128360.7"/>
    <property type="gene ID" value="TRITD1Bv1G128360"/>
</dbReference>
<dbReference type="GO" id="GO:0042147">
    <property type="term" value="P:retrograde transport, endosome to Golgi"/>
    <property type="evidence" value="ECO:0007669"/>
    <property type="project" value="InterPro"/>
</dbReference>
<proteinExistence type="predicted"/>